<accession>A0A0E9UH21</accession>
<organism evidence="1">
    <name type="scientific">Anguilla anguilla</name>
    <name type="common">European freshwater eel</name>
    <name type="synonym">Muraena anguilla</name>
    <dbReference type="NCBI Taxonomy" id="7936"/>
    <lineage>
        <taxon>Eukaryota</taxon>
        <taxon>Metazoa</taxon>
        <taxon>Chordata</taxon>
        <taxon>Craniata</taxon>
        <taxon>Vertebrata</taxon>
        <taxon>Euteleostomi</taxon>
        <taxon>Actinopterygii</taxon>
        <taxon>Neopterygii</taxon>
        <taxon>Teleostei</taxon>
        <taxon>Anguilliformes</taxon>
        <taxon>Anguillidae</taxon>
        <taxon>Anguilla</taxon>
    </lineage>
</organism>
<reference evidence="1" key="2">
    <citation type="journal article" date="2015" name="Fish Shellfish Immunol.">
        <title>Early steps in the European eel (Anguilla anguilla)-Vibrio vulnificus interaction in the gills: Role of the RtxA13 toxin.</title>
        <authorList>
            <person name="Callol A."/>
            <person name="Pajuelo D."/>
            <person name="Ebbesson L."/>
            <person name="Teles M."/>
            <person name="MacKenzie S."/>
            <person name="Amaro C."/>
        </authorList>
    </citation>
    <scope>NUCLEOTIDE SEQUENCE</scope>
</reference>
<evidence type="ECO:0000313" key="1">
    <source>
        <dbReference type="EMBL" id="JAH64525.1"/>
    </source>
</evidence>
<reference evidence="1" key="1">
    <citation type="submission" date="2014-11" db="EMBL/GenBank/DDBJ databases">
        <authorList>
            <person name="Amaro Gonzalez C."/>
        </authorList>
    </citation>
    <scope>NUCLEOTIDE SEQUENCE</scope>
</reference>
<proteinExistence type="predicted"/>
<dbReference type="EMBL" id="GBXM01044052">
    <property type="protein sequence ID" value="JAH64525.1"/>
    <property type="molecule type" value="Transcribed_RNA"/>
</dbReference>
<sequence>MAAASTKDNCDSATVQTR</sequence>
<name>A0A0E9UH21_ANGAN</name>
<protein>
    <submittedName>
        <fullName evidence="1">Uncharacterized protein</fullName>
    </submittedName>
</protein>
<dbReference type="AlphaFoldDB" id="A0A0E9UH21"/>